<evidence type="ECO:0000313" key="19">
    <source>
        <dbReference type="EMBL" id="SVC79343.1"/>
    </source>
</evidence>
<keyword evidence="13 15" id="KW-0472">Membrane</keyword>
<organism evidence="19">
    <name type="scientific">marine metagenome</name>
    <dbReference type="NCBI Taxonomy" id="408172"/>
    <lineage>
        <taxon>unclassified sequences</taxon>
        <taxon>metagenomes</taxon>
        <taxon>ecological metagenomes</taxon>
    </lineage>
</organism>
<evidence type="ECO:0000259" key="17">
    <source>
        <dbReference type="PROSITE" id="PS50999"/>
    </source>
</evidence>
<dbReference type="AlphaFoldDB" id="A0A382Q188"/>
<dbReference type="PANTHER" id="PTHR22888">
    <property type="entry name" value="CYTOCHROME C OXIDASE, SUBUNIT II"/>
    <property type="match status" value="1"/>
</dbReference>
<dbReference type="GO" id="GO:0016020">
    <property type="term" value="C:membrane"/>
    <property type="evidence" value="ECO:0007669"/>
    <property type="project" value="UniProtKB-SubCell"/>
</dbReference>
<dbReference type="EC" id="7.1.1.9" evidence="3"/>
<keyword evidence="5" id="KW-0679">Respiratory chain</keyword>
<name>A0A382Q188_9ZZZZ</name>
<evidence type="ECO:0000256" key="15">
    <source>
        <dbReference type="SAM" id="Phobius"/>
    </source>
</evidence>
<evidence type="ECO:0000256" key="6">
    <source>
        <dbReference type="ARBA" id="ARBA00022692"/>
    </source>
</evidence>
<dbReference type="Gene3D" id="2.60.40.420">
    <property type="entry name" value="Cupredoxins - blue copper proteins"/>
    <property type="match status" value="1"/>
</dbReference>
<evidence type="ECO:0000256" key="1">
    <source>
        <dbReference type="ARBA" id="ARBA00004141"/>
    </source>
</evidence>
<dbReference type="InterPro" id="IPR001505">
    <property type="entry name" value="Copper_CuA"/>
</dbReference>
<gene>
    <name evidence="19" type="ORF">METZ01_LOCUS332197</name>
</gene>
<keyword evidence="9" id="KW-0249">Electron transport</keyword>
<proteinExistence type="inferred from homology"/>
<comment type="similarity">
    <text evidence="2">Belongs to the cytochrome c oxidase subunit 2 family.</text>
</comment>
<dbReference type="GO" id="GO:0004129">
    <property type="term" value="F:cytochrome-c oxidase activity"/>
    <property type="evidence" value="ECO:0007669"/>
    <property type="project" value="UniProtKB-EC"/>
</dbReference>
<evidence type="ECO:0000259" key="18">
    <source>
        <dbReference type="PROSITE" id="PS51007"/>
    </source>
</evidence>
<dbReference type="InterPro" id="IPR045187">
    <property type="entry name" value="CcO_II"/>
</dbReference>
<dbReference type="InterPro" id="IPR036257">
    <property type="entry name" value="Cyt_c_oxidase_su2_TM_sf"/>
</dbReference>
<feature type="non-terminal residue" evidence="19">
    <location>
        <position position="290"/>
    </location>
</feature>
<keyword evidence="10 15" id="KW-1133">Transmembrane helix</keyword>
<dbReference type="NCBIfam" id="TIGR02866">
    <property type="entry name" value="CoxB"/>
    <property type="match status" value="1"/>
</dbReference>
<dbReference type="PROSITE" id="PS51007">
    <property type="entry name" value="CYTC"/>
    <property type="match status" value="1"/>
</dbReference>
<dbReference type="GO" id="GO:0042773">
    <property type="term" value="P:ATP synthesis coupled electron transport"/>
    <property type="evidence" value="ECO:0007669"/>
    <property type="project" value="TreeGrafter"/>
</dbReference>
<feature type="transmembrane region" description="Helical" evidence="15">
    <location>
        <begin position="68"/>
        <end position="90"/>
    </location>
</feature>
<feature type="transmembrane region" description="Helical" evidence="15">
    <location>
        <begin position="21"/>
        <end position="48"/>
    </location>
</feature>
<dbReference type="GO" id="GO:0016491">
    <property type="term" value="F:oxidoreductase activity"/>
    <property type="evidence" value="ECO:0007669"/>
    <property type="project" value="InterPro"/>
</dbReference>
<dbReference type="InterPro" id="IPR002429">
    <property type="entry name" value="CcO_II-like_C"/>
</dbReference>
<keyword evidence="6 15" id="KW-0812">Transmembrane</keyword>
<evidence type="ECO:0000256" key="2">
    <source>
        <dbReference type="ARBA" id="ARBA00007866"/>
    </source>
</evidence>
<protein>
    <recommendedName>
        <fullName evidence="3">cytochrome-c oxidase</fullName>
        <ecNumber evidence="3">7.1.1.9</ecNumber>
    </recommendedName>
    <alternativeName>
        <fullName evidence="14">Cytochrome c oxidase polypeptide II</fullName>
    </alternativeName>
</protein>
<evidence type="ECO:0000256" key="9">
    <source>
        <dbReference type="ARBA" id="ARBA00022982"/>
    </source>
</evidence>
<dbReference type="SUPFAM" id="SSF49503">
    <property type="entry name" value="Cupredoxins"/>
    <property type="match status" value="1"/>
</dbReference>
<evidence type="ECO:0000256" key="14">
    <source>
        <dbReference type="ARBA" id="ARBA00031389"/>
    </source>
</evidence>
<keyword evidence="7" id="KW-0479">Metal-binding</keyword>
<evidence type="ECO:0000259" key="16">
    <source>
        <dbReference type="PROSITE" id="PS50857"/>
    </source>
</evidence>
<sequence length="290" mass="32497">MSKDFSLHPELASTFALQIDLLYFLLVAISVIFTVAIVAVIIFFVIKYRRKSDDERPKPIHGSLPLELAWSIIPFFICMGVFTLGADMFFRMYRAPADALNVDVVGKQWMWKVQHPEGKREINELHVPINTPIRLTMTSEDVIHAFSIPAFRTKRDVVPGRYNTMWFEATKVGEYDLFCAEYCGTQHSTMIGRVVVMEEQDYQNWLGGGAAGESMVEAGMRHFEQLGCATCHKSQSGGRGPTLTGVYGEPVQLASGEVVVADEAYIRESILRPTSSIVNGYQPIMPTFQG</sequence>
<dbReference type="PROSITE" id="PS00078">
    <property type="entry name" value="COX2"/>
    <property type="match status" value="1"/>
</dbReference>
<dbReference type="EMBL" id="UINC01111257">
    <property type="protein sequence ID" value="SVC79343.1"/>
    <property type="molecule type" value="Genomic_DNA"/>
</dbReference>
<dbReference type="Pfam" id="PF00116">
    <property type="entry name" value="COX2"/>
    <property type="match status" value="1"/>
</dbReference>
<evidence type="ECO:0000256" key="8">
    <source>
        <dbReference type="ARBA" id="ARBA00022967"/>
    </source>
</evidence>
<evidence type="ECO:0000256" key="13">
    <source>
        <dbReference type="ARBA" id="ARBA00023136"/>
    </source>
</evidence>
<dbReference type="Pfam" id="PF02790">
    <property type="entry name" value="COX2_TM"/>
    <property type="match status" value="1"/>
</dbReference>
<evidence type="ECO:0000256" key="4">
    <source>
        <dbReference type="ARBA" id="ARBA00022448"/>
    </source>
</evidence>
<dbReference type="GO" id="GO:0020037">
    <property type="term" value="F:heme binding"/>
    <property type="evidence" value="ECO:0007669"/>
    <property type="project" value="InterPro"/>
</dbReference>
<dbReference type="InterPro" id="IPR009056">
    <property type="entry name" value="Cyt_c-like_dom"/>
</dbReference>
<dbReference type="SUPFAM" id="SSF81464">
    <property type="entry name" value="Cytochrome c oxidase subunit II-like, transmembrane region"/>
    <property type="match status" value="1"/>
</dbReference>
<dbReference type="GO" id="GO:0005507">
    <property type="term" value="F:copper ion binding"/>
    <property type="evidence" value="ECO:0007669"/>
    <property type="project" value="InterPro"/>
</dbReference>
<evidence type="ECO:0000256" key="7">
    <source>
        <dbReference type="ARBA" id="ARBA00022723"/>
    </source>
</evidence>
<dbReference type="InterPro" id="IPR014222">
    <property type="entry name" value="Cyt_c_oxidase_su2"/>
</dbReference>
<dbReference type="PANTHER" id="PTHR22888:SF9">
    <property type="entry name" value="CYTOCHROME C OXIDASE SUBUNIT 2"/>
    <property type="match status" value="1"/>
</dbReference>
<feature type="domain" description="Cytochrome oxidase subunit II transmembrane region profile" evidence="17">
    <location>
        <begin position="1"/>
        <end position="96"/>
    </location>
</feature>
<dbReference type="CDD" id="cd13915">
    <property type="entry name" value="CuRO_HCO_II_like_2"/>
    <property type="match status" value="1"/>
</dbReference>
<evidence type="ECO:0000256" key="3">
    <source>
        <dbReference type="ARBA" id="ARBA00012949"/>
    </source>
</evidence>
<accession>A0A382Q188</accession>
<keyword evidence="8" id="KW-1278">Translocase</keyword>
<evidence type="ECO:0000256" key="12">
    <source>
        <dbReference type="ARBA" id="ARBA00023008"/>
    </source>
</evidence>
<dbReference type="InterPro" id="IPR011759">
    <property type="entry name" value="Cyt_c_oxidase_su2_TM_dom"/>
</dbReference>
<dbReference type="PROSITE" id="PS50999">
    <property type="entry name" value="COX2_TM"/>
    <property type="match status" value="1"/>
</dbReference>
<dbReference type="PROSITE" id="PS50857">
    <property type="entry name" value="COX2_CUA"/>
    <property type="match status" value="1"/>
</dbReference>
<dbReference type="InterPro" id="IPR008972">
    <property type="entry name" value="Cupredoxin"/>
</dbReference>
<feature type="domain" description="Cytochrome c" evidence="18">
    <location>
        <begin position="214"/>
        <end position="290"/>
    </location>
</feature>
<feature type="domain" description="Cytochrome oxidase subunit II copper A binding" evidence="16">
    <location>
        <begin position="97"/>
        <end position="208"/>
    </location>
</feature>
<comment type="subcellular location">
    <subcellularLocation>
        <location evidence="1">Membrane</location>
        <topology evidence="1">Multi-pass membrane protein</topology>
    </subcellularLocation>
</comment>
<dbReference type="Gene3D" id="1.10.287.90">
    <property type="match status" value="1"/>
</dbReference>
<keyword evidence="12" id="KW-0186">Copper</keyword>
<reference evidence="19" key="1">
    <citation type="submission" date="2018-05" db="EMBL/GenBank/DDBJ databases">
        <authorList>
            <person name="Lanie J.A."/>
            <person name="Ng W.-L."/>
            <person name="Kazmierczak K.M."/>
            <person name="Andrzejewski T.M."/>
            <person name="Davidsen T.M."/>
            <person name="Wayne K.J."/>
            <person name="Tettelin H."/>
            <person name="Glass J.I."/>
            <person name="Rusch D."/>
            <person name="Podicherti R."/>
            <person name="Tsui H.-C.T."/>
            <person name="Winkler M.E."/>
        </authorList>
    </citation>
    <scope>NUCLEOTIDE SEQUENCE</scope>
</reference>
<keyword evidence="4" id="KW-0813">Transport</keyword>
<evidence type="ECO:0000256" key="10">
    <source>
        <dbReference type="ARBA" id="ARBA00022989"/>
    </source>
</evidence>
<keyword evidence="11" id="KW-0408">Iron</keyword>
<evidence type="ECO:0000256" key="5">
    <source>
        <dbReference type="ARBA" id="ARBA00022660"/>
    </source>
</evidence>
<evidence type="ECO:0000256" key="11">
    <source>
        <dbReference type="ARBA" id="ARBA00023004"/>
    </source>
</evidence>